<sequence length="176" mass="19578">MTARTFRISDHLAARRLFYPSPIISAPSVLVIDIPVDYRGAGLALGRYYAIIVETEHERTELDRFLDVPRRRLIAPTLLDRRPSAISCDNVLMSRYDPPEVGWPWLLVCRWPDSYADAARGLAGFDMARGSYTTEMFEDPTAVDVHSAALLCQLGSHSELSLRLITGESLSSPGNA</sequence>
<gene>
    <name evidence="1" type="ORF">Q4610_17590</name>
</gene>
<accession>A0ABT8ZQN9</accession>
<dbReference type="Proteomes" id="UP001176471">
    <property type="component" value="Unassembled WGS sequence"/>
</dbReference>
<name>A0ABT8ZQN9_9SPHN</name>
<dbReference type="RefSeq" id="WP_304537247.1">
    <property type="nucleotide sequence ID" value="NZ_JAUQOM010000012.1"/>
</dbReference>
<evidence type="ECO:0000313" key="2">
    <source>
        <dbReference type="Proteomes" id="UP001176471"/>
    </source>
</evidence>
<organism evidence="1 2">
    <name type="scientific">Sphingobium cyanobacteriorum</name>
    <dbReference type="NCBI Taxonomy" id="3063954"/>
    <lineage>
        <taxon>Bacteria</taxon>
        <taxon>Pseudomonadati</taxon>
        <taxon>Pseudomonadota</taxon>
        <taxon>Alphaproteobacteria</taxon>
        <taxon>Sphingomonadales</taxon>
        <taxon>Sphingomonadaceae</taxon>
        <taxon>Sphingobium</taxon>
    </lineage>
</organism>
<comment type="caution">
    <text evidence="1">The sequence shown here is derived from an EMBL/GenBank/DDBJ whole genome shotgun (WGS) entry which is preliminary data.</text>
</comment>
<keyword evidence="2" id="KW-1185">Reference proteome</keyword>
<evidence type="ECO:0008006" key="3">
    <source>
        <dbReference type="Google" id="ProtNLM"/>
    </source>
</evidence>
<protein>
    <recommendedName>
        <fullName evidence="3">RES domain-containing protein</fullName>
    </recommendedName>
</protein>
<dbReference type="EMBL" id="JAUQOM010000012">
    <property type="protein sequence ID" value="MDO7836862.1"/>
    <property type="molecule type" value="Genomic_DNA"/>
</dbReference>
<reference evidence="1" key="1">
    <citation type="submission" date="2023-07" db="EMBL/GenBank/DDBJ databases">
        <title>Bacterial whole genome sequence for Sphingobium sp. HBC34.</title>
        <authorList>
            <person name="Le V."/>
            <person name="Ko S.-R."/>
            <person name="Ahn C.-Y."/>
            <person name="Oh H.-M."/>
        </authorList>
    </citation>
    <scope>NUCLEOTIDE SEQUENCE</scope>
    <source>
        <strain evidence="1">HBC34</strain>
    </source>
</reference>
<evidence type="ECO:0000313" key="1">
    <source>
        <dbReference type="EMBL" id="MDO7836862.1"/>
    </source>
</evidence>
<proteinExistence type="predicted"/>